<dbReference type="Proteomes" id="UP000054686">
    <property type="component" value="Unassembled WGS sequence"/>
</dbReference>
<sequence length="439" mass="47213">MAEPMDITNDPAATPAQRIEALRAGVADEHFPSWVPESNNHIHTCFSFSPYTPTHAALLARRNGLRVVGSVDHDSIGAAAEMSEATRILGMGSVTGFEIRARFGEGTPLAQRKLNNPDSEGVAYMTVQGVPAPAREKVAEWLAPKRAARLERTLAMAESANKILTDLGLEPFDPQADMVGISQYANGGGITERHLLAAMASALIRGFGGGPALVQGLDSMGVEIPESLARVLSDADNPHLMYDLLGVLKANYLDRIYIQPTDELPSAAEVVEFADSVGAIATYAYLGDVSASPTGDKKAEKFEDDFLDELFEHMESIGLRAVTYMPPRNTPEQLERIHALAAAHGMLEISGVDINQPRQRFTCEELRRPEFADLNEATWALVAHEALSSVDPSLHLLGRTGRLTPEALAERISQYAPLGRAIADGEDAAAVAARATSIN</sequence>
<dbReference type="RefSeq" id="WP_060566388.1">
    <property type="nucleotide sequence ID" value="NZ_CP040006.1"/>
</dbReference>
<evidence type="ECO:0000313" key="2">
    <source>
        <dbReference type="Proteomes" id="UP000054686"/>
    </source>
</evidence>
<protein>
    <submittedName>
        <fullName evidence="1">Histidinol phosphatase</fullName>
    </submittedName>
</protein>
<dbReference type="AlphaFoldDB" id="A0A0V8S0C4"/>
<reference evidence="1 2" key="1">
    <citation type="submission" date="2015-10" db="EMBL/GenBank/DDBJ databases">
        <title>Draft Genome of Actinomyces odontolyticus subsp. actinosynbacter strain XH001.</title>
        <authorList>
            <person name="Mclean J.S."/>
            <person name="He X."/>
        </authorList>
    </citation>
    <scope>NUCLEOTIDE SEQUENCE [LARGE SCALE GENOMIC DNA]</scope>
    <source>
        <strain evidence="1 2">XH001</strain>
    </source>
</reference>
<name>A0A0V8S0C4_9ACTO</name>
<dbReference type="OrthoDB" id="9804333at2"/>
<accession>A0A0V8S0C4</accession>
<evidence type="ECO:0000313" key="1">
    <source>
        <dbReference type="EMBL" id="KSW13658.1"/>
    </source>
</evidence>
<gene>
    <name evidence="1" type="ORF">APY09_04810</name>
</gene>
<dbReference type="InterPro" id="IPR016195">
    <property type="entry name" value="Pol/histidinol_Pase-like"/>
</dbReference>
<organism evidence="1 2">
    <name type="scientific">Schaalia odontolytica</name>
    <dbReference type="NCBI Taxonomy" id="1660"/>
    <lineage>
        <taxon>Bacteria</taxon>
        <taxon>Bacillati</taxon>
        <taxon>Actinomycetota</taxon>
        <taxon>Actinomycetes</taxon>
        <taxon>Actinomycetales</taxon>
        <taxon>Actinomycetaceae</taxon>
        <taxon>Schaalia</taxon>
    </lineage>
</organism>
<proteinExistence type="predicted"/>
<dbReference type="Gene3D" id="3.20.20.140">
    <property type="entry name" value="Metal-dependent hydrolases"/>
    <property type="match status" value="1"/>
</dbReference>
<comment type="caution">
    <text evidence="1">The sequence shown here is derived from an EMBL/GenBank/DDBJ whole genome shotgun (WGS) entry which is preliminary data.</text>
</comment>
<dbReference type="EMBL" id="LLVT01000001">
    <property type="protein sequence ID" value="KSW13658.1"/>
    <property type="molecule type" value="Genomic_DNA"/>
</dbReference>
<dbReference type="SUPFAM" id="SSF89550">
    <property type="entry name" value="PHP domain-like"/>
    <property type="match status" value="1"/>
</dbReference>